<comment type="function">
    <text evidence="9">Glycosaminoglycan synthesis. The hyaluronic acid capsule is involved in the pathogenicity of group A Streptococci; it may be the major virulence determinant.</text>
</comment>
<comment type="catalytic activity">
    <reaction evidence="13">
        <text>[hyaluronan](n) + UDP-N-acetyl-alpha-D-glucosamine = N-acetyl-beta-D-glucosaminyl-(1-&gt;4)-[hyaluronan](n) + UDP + H(+)</text>
        <dbReference type="Rhea" id="RHEA:20465"/>
        <dbReference type="Rhea" id="RHEA-COMP:12583"/>
        <dbReference type="Rhea" id="RHEA-COMP:12585"/>
        <dbReference type="ChEBI" id="CHEBI:15378"/>
        <dbReference type="ChEBI" id="CHEBI:57705"/>
        <dbReference type="ChEBI" id="CHEBI:58223"/>
        <dbReference type="ChEBI" id="CHEBI:132153"/>
        <dbReference type="ChEBI" id="CHEBI:132154"/>
        <dbReference type="EC" id="2.4.1.212"/>
    </reaction>
</comment>
<evidence type="ECO:0000256" key="7">
    <source>
        <dbReference type="ARBA" id="ARBA00022679"/>
    </source>
</evidence>
<dbReference type="Pfam" id="PF00535">
    <property type="entry name" value="Glycos_transf_2"/>
    <property type="match status" value="1"/>
</dbReference>
<dbReference type="EC" id="2.4.1.212" evidence="4"/>
<keyword evidence="6" id="KW-0328">Glycosyltransferase</keyword>
<gene>
    <name evidence="17" type="ORF">EDD30_2879</name>
</gene>
<evidence type="ECO:0000313" key="17">
    <source>
        <dbReference type="EMBL" id="ROP30048.1"/>
    </source>
</evidence>
<protein>
    <recommendedName>
        <fullName evidence="10">Hyaluronan synthase</fullName>
        <ecNumber evidence="4">2.4.1.212</ecNumber>
    </recommendedName>
    <alternativeName>
        <fullName evidence="12">Hyaluronate synthase</fullName>
    </alternativeName>
    <alternativeName>
        <fullName evidence="11">Hyaluronic acid synthase</fullName>
    </alternativeName>
</protein>
<dbReference type="InterPro" id="IPR029044">
    <property type="entry name" value="Nucleotide-diphossugar_trans"/>
</dbReference>
<evidence type="ECO:0000313" key="18">
    <source>
        <dbReference type="Proteomes" id="UP000271683"/>
    </source>
</evidence>
<evidence type="ECO:0000256" key="13">
    <source>
        <dbReference type="ARBA" id="ARBA00047709"/>
    </source>
</evidence>
<dbReference type="AlphaFoldDB" id="A0A3N1GIM4"/>
<evidence type="ECO:0000256" key="5">
    <source>
        <dbReference type="ARBA" id="ARBA00022475"/>
    </source>
</evidence>
<evidence type="ECO:0000256" key="1">
    <source>
        <dbReference type="ARBA" id="ARBA00004236"/>
    </source>
</evidence>
<dbReference type="SUPFAM" id="SSF53448">
    <property type="entry name" value="Nucleotide-diphospho-sugar transferases"/>
    <property type="match status" value="1"/>
</dbReference>
<dbReference type="GO" id="GO:0085029">
    <property type="term" value="P:extracellular matrix assembly"/>
    <property type="evidence" value="ECO:0007669"/>
    <property type="project" value="TreeGrafter"/>
</dbReference>
<accession>A0A3N1GIM4</accession>
<feature type="domain" description="Glycosyltransferase 2-like" evidence="16">
    <location>
        <begin position="71"/>
        <end position="241"/>
    </location>
</feature>
<comment type="caution">
    <text evidence="17">The sequence shown here is derived from an EMBL/GenBank/DDBJ whole genome shotgun (WGS) entry which is preliminary data.</text>
</comment>
<feature type="transmembrane region" description="Helical" evidence="15">
    <location>
        <begin position="369"/>
        <end position="390"/>
    </location>
</feature>
<feature type="transmembrane region" description="Helical" evidence="15">
    <location>
        <begin position="402"/>
        <end position="423"/>
    </location>
</feature>
<dbReference type="GO" id="GO:0050501">
    <property type="term" value="F:hyaluronan synthase activity"/>
    <property type="evidence" value="ECO:0007669"/>
    <property type="project" value="UniProtKB-EC"/>
</dbReference>
<evidence type="ECO:0000256" key="10">
    <source>
        <dbReference type="ARBA" id="ARBA00040508"/>
    </source>
</evidence>
<dbReference type="EMBL" id="RJKL01000001">
    <property type="protein sequence ID" value="ROP30048.1"/>
    <property type="molecule type" value="Genomic_DNA"/>
</dbReference>
<keyword evidence="7 17" id="KW-0808">Transferase</keyword>
<dbReference type="InterPro" id="IPR001173">
    <property type="entry name" value="Glyco_trans_2-like"/>
</dbReference>
<keyword evidence="8 15" id="KW-0472">Membrane</keyword>
<comment type="similarity">
    <text evidence="3">Belongs to the NodC/HAS family.</text>
</comment>
<evidence type="ECO:0000256" key="11">
    <source>
        <dbReference type="ARBA" id="ARBA00042148"/>
    </source>
</evidence>
<keyword evidence="15" id="KW-1133">Transmembrane helix</keyword>
<keyword evidence="15" id="KW-0812">Transmembrane</keyword>
<evidence type="ECO:0000256" key="12">
    <source>
        <dbReference type="ARBA" id="ARBA00043237"/>
    </source>
</evidence>
<dbReference type="GO" id="GO:0030213">
    <property type="term" value="P:hyaluronan biosynthetic process"/>
    <property type="evidence" value="ECO:0007669"/>
    <property type="project" value="TreeGrafter"/>
</dbReference>
<evidence type="ECO:0000256" key="14">
    <source>
        <dbReference type="ARBA" id="ARBA00048168"/>
    </source>
</evidence>
<dbReference type="PANTHER" id="PTHR22913:SF12">
    <property type="entry name" value="MANNURONAN SYNTHASE"/>
    <property type="match status" value="1"/>
</dbReference>
<sequence length="489" mass="54861">MLLMLGATSLWGYHHVTKFEHFDTDVSAFEVVYAFAFVVFFLQLLLATFDRPKRVTPRQVDTLAKLKVVAVVPLYNEDVDAVIATIRGLLGQTRLPDAIFIRDDGSNKVDYLPTELWAIEAANEAGVPLVWVRDRNRGKRATHVAASLRFAGWADAYLTIDSDSCLAPDALENLIKPLADPEVMSVAGVFLTYNLKGVIARAVDLLCTASQLTDRSATSALGSVLVNSGGISLYRAKVIDECRHGYANEEFFGRRVEFSDDSYLTIQALLRGKTVQQSNAFAFCVMPERLGNHRRQFLRWLRGSFIRSFWRFKYLPLGRIAYWVHALKWVQTIASTIIVAWLIAIKPVADAIAWLRGGGTDALLADAKMLAITLGMLIVFGYVQLLRIFTVRRSDQSRLAQVFWFIVLAPVATLWQWSVLRVWRLWAIASCMRFKWGTRQQIEVAIGGDHETVLASASAAAIGWMRDETTIFFPGQSVRDERNRSGSTT</sequence>
<evidence type="ECO:0000256" key="2">
    <source>
        <dbReference type="ARBA" id="ARBA00004698"/>
    </source>
</evidence>
<evidence type="ECO:0000256" key="3">
    <source>
        <dbReference type="ARBA" id="ARBA00006782"/>
    </source>
</evidence>
<evidence type="ECO:0000256" key="4">
    <source>
        <dbReference type="ARBA" id="ARBA00012207"/>
    </source>
</evidence>
<evidence type="ECO:0000256" key="15">
    <source>
        <dbReference type="SAM" id="Phobius"/>
    </source>
</evidence>
<reference evidence="17 18" key="1">
    <citation type="submission" date="2018-11" db="EMBL/GenBank/DDBJ databases">
        <title>Sequencing the genomes of 1000 actinobacteria strains.</title>
        <authorList>
            <person name="Klenk H.-P."/>
        </authorList>
    </citation>
    <scope>NUCLEOTIDE SEQUENCE [LARGE SCALE GENOMIC DNA]</scope>
    <source>
        <strain evidence="17 18">DSM 43634</strain>
    </source>
</reference>
<proteinExistence type="inferred from homology"/>
<evidence type="ECO:0000259" key="16">
    <source>
        <dbReference type="Pfam" id="PF00535"/>
    </source>
</evidence>
<evidence type="ECO:0000256" key="9">
    <source>
        <dbReference type="ARBA" id="ARBA00037408"/>
    </source>
</evidence>
<comment type="pathway">
    <text evidence="2">Glycan biosynthesis; hyaluronan biosynthesis.</text>
</comment>
<evidence type="ECO:0000256" key="6">
    <source>
        <dbReference type="ARBA" id="ARBA00022676"/>
    </source>
</evidence>
<keyword evidence="5" id="KW-1003">Cell membrane</keyword>
<dbReference type="PANTHER" id="PTHR22913">
    <property type="entry name" value="HYALURONAN SYNTHASE"/>
    <property type="match status" value="1"/>
</dbReference>
<dbReference type="Gene3D" id="3.90.550.10">
    <property type="entry name" value="Spore Coat Polysaccharide Biosynthesis Protein SpsA, Chain A"/>
    <property type="match status" value="1"/>
</dbReference>
<feature type="transmembrane region" description="Helical" evidence="15">
    <location>
        <begin position="329"/>
        <end position="349"/>
    </location>
</feature>
<name>A0A3N1GIM4_9ACTN</name>
<comment type="catalytic activity">
    <reaction evidence="14">
        <text>N-acetyl-beta-D-glucosaminyl-(1-&gt;4)-[hyaluronan](n) + UDP-alpha-D-glucuronate = [hyaluronan](n+1) + UDP + H(+)</text>
        <dbReference type="Rhea" id="RHEA:12528"/>
        <dbReference type="Rhea" id="RHEA-COMP:12585"/>
        <dbReference type="Rhea" id="RHEA-COMP:12587"/>
        <dbReference type="ChEBI" id="CHEBI:15378"/>
        <dbReference type="ChEBI" id="CHEBI:58052"/>
        <dbReference type="ChEBI" id="CHEBI:58223"/>
        <dbReference type="ChEBI" id="CHEBI:132153"/>
        <dbReference type="ChEBI" id="CHEBI:132154"/>
        <dbReference type="EC" id="2.4.1.212"/>
    </reaction>
</comment>
<evidence type="ECO:0000256" key="8">
    <source>
        <dbReference type="ARBA" id="ARBA00023136"/>
    </source>
</evidence>
<dbReference type="GO" id="GO:0005886">
    <property type="term" value="C:plasma membrane"/>
    <property type="evidence" value="ECO:0007669"/>
    <property type="project" value="UniProtKB-SubCell"/>
</dbReference>
<organism evidence="17 18">
    <name type="scientific">Couchioplanes caeruleus</name>
    <dbReference type="NCBI Taxonomy" id="56438"/>
    <lineage>
        <taxon>Bacteria</taxon>
        <taxon>Bacillati</taxon>
        <taxon>Actinomycetota</taxon>
        <taxon>Actinomycetes</taxon>
        <taxon>Micromonosporales</taxon>
        <taxon>Micromonosporaceae</taxon>
        <taxon>Couchioplanes</taxon>
    </lineage>
</organism>
<comment type="subcellular location">
    <subcellularLocation>
        <location evidence="1">Cell membrane</location>
    </subcellularLocation>
</comment>
<feature type="transmembrane region" description="Helical" evidence="15">
    <location>
        <begin position="31"/>
        <end position="49"/>
    </location>
</feature>
<dbReference type="Proteomes" id="UP000271683">
    <property type="component" value="Unassembled WGS sequence"/>
</dbReference>